<keyword evidence="4" id="KW-0812">Transmembrane</keyword>
<gene>
    <name evidence="5" type="ORF">EAX62_00685</name>
</gene>
<feature type="transmembrane region" description="Helical" evidence="4">
    <location>
        <begin position="165"/>
        <end position="190"/>
    </location>
</feature>
<dbReference type="OrthoDB" id="4186295at2"/>
<evidence type="ECO:0000313" key="5">
    <source>
        <dbReference type="EMBL" id="RMB61225.1"/>
    </source>
</evidence>
<evidence type="ECO:0000256" key="4">
    <source>
        <dbReference type="SAM" id="Phobius"/>
    </source>
</evidence>
<evidence type="ECO:0000256" key="2">
    <source>
        <dbReference type="ARBA" id="ARBA00007783"/>
    </source>
</evidence>
<comment type="subcellular location">
    <subcellularLocation>
        <location evidence="1">Cell inner membrane</location>
        <topology evidence="1">Multi-pass membrane protein</topology>
    </subcellularLocation>
</comment>
<keyword evidence="6" id="KW-1185">Reference proteome</keyword>
<name>A0A3M0G8D2_9ACTN</name>
<feature type="transmembrane region" description="Helical" evidence="4">
    <location>
        <begin position="141"/>
        <end position="159"/>
    </location>
</feature>
<keyword evidence="3" id="KW-0813">Transport</keyword>
<proteinExistence type="inferred from homology"/>
<dbReference type="RefSeq" id="WP_121899771.1">
    <property type="nucleotide sequence ID" value="NZ_REFW01000001.1"/>
</dbReference>
<evidence type="ECO:0000256" key="3">
    <source>
        <dbReference type="ARBA" id="ARBA00022448"/>
    </source>
</evidence>
<evidence type="ECO:0000313" key="6">
    <source>
        <dbReference type="Proteomes" id="UP000275256"/>
    </source>
</evidence>
<evidence type="ECO:0000256" key="1">
    <source>
        <dbReference type="ARBA" id="ARBA00004429"/>
    </source>
</evidence>
<dbReference type="AlphaFoldDB" id="A0A3M0G8D2"/>
<dbReference type="EMBL" id="REFW01000001">
    <property type="protein sequence ID" value="RMB61225.1"/>
    <property type="molecule type" value="Genomic_DNA"/>
</dbReference>
<feature type="transmembrane region" description="Helical" evidence="4">
    <location>
        <begin position="95"/>
        <end position="120"/>
    </location>
</feature>
<dbReference type="GO" id="GO:0015920">
    <property type="term" value="P:lipopolysaccharide transport"/>
    <property type="evidence" value="ECO:0007669"/>
    <property type="project" value="TreeGrafter"/>
</dbReference>
<keyword evidence="4" id="KW-1133">Transmembrane helix</keyword>
<feature type="transmembrane region" description="Helical" evidence="4">
    <location>
        <begin position="60"/>
        <end position="83"/>
    </location>
</feature>
<comment type="similarity">
    <text evidence="2">Belongs to the ABC-2 integral membrane protein family.</text>
</comment>
<sequence length="287" mass="32484">MAVSKQSADMSNVRVYTPHKAGLPDLREYFTELWKRRDFAKELSDTNMRASNTNTVLGQLWLVLNPLMLAGVYYLLIFIISGSKTADFAQITSGLFLFFFISGVITSCATSVTNAGSLILNMNFPKSLLIMSNLYLSLRRFAPTMLVYLVIHVIFRKPWTLSLLWLPVVVVLASMISSGIGAIVATWHVYFRDTAQFLPYFIRVWLYLSPVLYSAEEFVTKFGNHPLGKFAQFVNPLFGPLGMWSDALAGHHVPWHYVAIAVAWAVLLFFGGLLYFISRERDFAVRL</sequence>
<dbReference type="Proteomes" id="UP000275256">
    <property type="component" value="Unassembled WGS sequence"/>
</dbReference>
<dbReference type="PANTHER" id="PTHR30413">
    <property type="entry name" value="INNER MEMBRANE TRANSPORT PERMEASE"/>
    <property type="match status" value="1"/>
</dbReference>
<protein>
    <submittedName>
        <fullName evidence="5">ABC transporter permease</fullName>
    </submittedName>
</protein>
<organism evidence="5 6">
    <name type="scientific">Tessaracoccus antarcticus</name>
    <dbReference type="NCBI Taxonomy" id="2479848"/>
    <lineage>
        <taxon>Bacteria</taxon>
        <taxon>Bacillati</taxon>
        <taxon>Actinomycetota</taxon>
        <taxon>Actinomycetes</taxon>
        <taxon>Propionibacteriales</taxon>
        <taxon>Propionibacteriaceae</taxon>
        <taxon>Tessaracoccus</taxon>
    </lineage>
</organism>
<dbReference type="PANTHER" id="PTHR30413:SF8">
    <property type="entry name" value="TRANSPORT PERMEASE PROTEIN"/>
    <property type="match status" value="1"/>
</dbReference>
<reference evidence="5 6" key="1">
    <citation type="submission" date="2018-10" db="EMBL/GenBank/DDBJ databases">
        <title>Tessaracoccus antarcticuss sp. nov., isolated from sediment.</title>
        <authorList>
            <person name="Zhou L.Y."/>
            <person name="Du Z.J."/>
        </authorList>
    </citation>
    <scope>NUCLEOTIDE SEQUENCE [LARGE SCALE GENOMIC DNA]</scope>
    <source>
        <strain evidence="5 6">JDX10</strain>
    </source>
</reference>
<feature type="transmembrane region" description="Helical" evidence="4">
    <location>
        <begin position="255"/>
        <end position="277"/>
    </location>
</feature>
<dbReference type="GO" id="GO:0005886">
    <property type="term" value="C:plasma membrane"/>
    <property type="evidence" value="ECO:0007669"/>
    <property type="project" value="UniProtKB-SubCell"/>
</dbReference>
<keyword evidence="4" id="KW-0472">Membrane</keyword>
<accession>A0A3M0G8D2</accession>
<comment type="caution">
    <text evidence="5">The sequence shown here is derived from an EMBL/GenBank/DDBJ whole genome shotgun (WGS) entry which is preliminary data.</text>
</comment>